<dbReference type="AlphaFoldDB" id="A0A7S4F4D8"/>
<organism evidence="1">
    <name type="scientific">Chrysotila carterae</name>
    <name type="common">Marine alga</name>
    <name type="synonym">Syracosphaera carterae</name>
    <dbReference type="NCBI Taxonomy" id="13221"/>
    <lineage>
        <taxon>Eukaryota</taxon>
        <taxon>Haptista</taxon>
        <taxon>Haptophyta</taxon>
        <taxon>Prymnesiophyceae</taxon>
        <taxon>Isochrysidales</taxon>
        <taxon>Isochrysidaceae</taxon>
        <taxon>Chrysotila</taxon>
    </lineage>
</organism>
<evidence type="ECO:0000313" key="1">
    <source>
        <dbReference type="EMBL" id="CAE0771931.1"/>
    </source>
</evidence>
<name>A0A7S4F4D8_CHRCT</name>
<reference evidence="1" key="1">
    <citation type="submission" date="2021-01" db="EMBL/GenBank/DDBJ databases">
        <authorList>
            <person name="Corre E."/>
            <person name="Pelletier E."/>
            <person name="Niang G."/>
            <person name="Scheremetjew M."/>
            <person name="Finn R."/>
            <person name="Kale V."/>
            <person name="Holt S."/>
            <person name="Cochrane G."/>
            <person name="Meng A."/>
            <person name="Brown T."/>
            <person name="Cohen L."/>
        </authorList>
    </citation>
    <scope>NUCLEOTIDE SEQUENCE</scope>
    <source>
        <strain evidence="1">CCMP645</strain>
    </source>
</reference>
<proteinExistence type="predicted"/>
<protein>
    <submittedName>
        <fullName evidence="1">Uncharacterized protein</fullName>
    </submittedName>
</protein>
<dbReference type="EMBL" id="HBIZ01038477">
    <property type="protein sequence ID" value="CAE0771931.1"/>
    <property type="molecule type" value="Transcribed_RNA"/>
</dbReference>
<accession>A0A7S4F4D8</accession>
<gene>
    <name evidence="1" type="ORF">PCAR00345_LOCUS24543</name>
</gene>
<sequence length="223" mass="24418">MRRLFRKSLRLRCSLVSRMAWHSSSVCVSSLRKAFIMEYRVRGEVRSVRPHCHVASASAVTATRRESRGAADGRARDALPTREITAGDAALRSAPRSSAALALSASTRLGARPPVREGCALPFGLHPAKAGHELYCIGDCHLKCHCTSGKRDCKLSICFCTASDHDNGSERANCFTCASASDRTSRRRIRCRSRTSLRSGSASDCCRQPAFRAEYSRASRGPR</sequence>